<dbReference type="GeneID" id="100898014"/>
<dbReference type="GO" id="GO:0046983">
    <property type="term" value="F:protein dimerization activity"/>
    <property type="evidence" value="ECO:0007669"/>
    <property type="project" value="InterPro"/>
</dbReference>
<protein>
    <submittedName>
        <fullName evidence="8">Upstream stimulatory factor 1</fullName>
    </submittedName>
</protein>
<evidence type="ECO:0000256" key="4">
    <source>
        <dbReference type="ARBA" id="ARBA00023242"/>
    </source>
</evidence>
<proteinExistence type="predicted"/>
<dbReference type="GO" id="GO:0000981">
    <property type="term" value="F:DNA-binding transcription factor activity, RNA polymerase II-specific"/>
    <property type="evidence" value="ECO:0007669"/>
    <property type="project" value="TreeGrafter"/>
</dbReference>
<dbReference type="InterPro" id="IPR036638">
    <property type="entry name" value="HLH_DNA-bd_sf"/>
</dbReference>
<evidence type="ECO:0000256" key="5">
    <source>
        <dbReference type="SAM" id="MobiDB-lite"/>
    </source>
</evidence>
<organism evidence="7 8">
    <name type="scientific">Galendromus occidentalis</name>
    <name type="common">western predatory mite</name>
    <dbReference type="NCBI Taxonomy" id="34638"/>
    <lineage>
        <taxon>Eukaryota</taxon>
        <taxon>Metazoa</taxon>
        <taxon>Ecdysozoa</taxon>
        <taxon>Arthropoda</taxon>
        <taxon>Chelicerata</taxon>
        <taxon>Arachnida</taxon>
        <taxon>Acari</taxon>
        <taxon>Parasitiformes</taxon>
        <taxon>Mesostigmata</taxon>
        <taxon>Gamasina</taxon>
        <taxon>Phytoseioidea</taxon>
        <taxon>Phytoseiidae</taxon>
        <taxon>Typhlodrominae</taxon>
        <taxon>Galendromus</taxon>
    </lineage>
</organism>
<feature type="compositionally biased region" description="Basic and acidic residues" evidence="5">
    <location>
        <begin position="111"/>
        <end position="124"/>
    </location>
</feature>
<keyword evidence="7" id="KW-1185">Reference proteome</keyword>
<evidence type="ECO:0000259" key="6">
    <source>
        <dbReference type="PROSITE" id="PS50888"/>
    </source>
</evidence>
<name>A0AAJ7PB28_9ACAR</name>
<dbReference type="GO" id="GO:0000978">
    <property type="term" value="F:RNA polymerase II cis-regulatory region sequence-specific DNA binding"/>
    <property type="evidence" value="ECO:0007669"/>
    <property type="project" value="TreeGrafter"/>
</dbReference>
<evidence type="ECO:0000313" key="7">
    <source>
        <dbReference type="Proteomes" id="UP000694867"/>
    </source>
</evidence>
<dbReference type="RefSeq" id="XP_018497398.1">
    <property type="nucleotide sequence ID" value="XM_018641882.1"/>
</dbReference>
<feature type="domain" description="BHLH" evidence="6">
    <location>
        <begin position="116"/>
        <end position="173"/>
    </location>
</feature>
<dbReference type="KEGG" id="goe:100898014"/>
<dbReference type="SUPFAM" id="SSF47459">
    <property type="entry name" value="HLH, helix-loop-helix DNA-binding domain"/>
    <property type="match status" value="1"/>
</dbReference>
<dbReference type="PANTHER" id="PTHR46117:SF3">
    <property type="entry name" value="FI24210P1"/>
    <property type="match status" value="1"/>
</dbReference>
<evidence type="ECO:0000256" key="3">
    <source>
        <dbReference type="ARBA" id="ARBA00023163"/>
    </source>
</evidence>
<evidence type="ECO:0000313" key="8">
    <source>
        <dbReference type="RefSeq" id="XP_018497398.1"/>
    </source>
</evidence>
<dbReference type="GO" id="GO:0005634">
    <property type="term" value="C:nucleus"/>
    <property type="evidence" value="ECO:0007669"/>
    <property type="project" value="UniProtKB-SubCell"/>
</dbReference>
<dbReference type="Proteomes" id="UP000694867">
    <property type="component" value="Unplaced"/>
</dbReference>
<dbReference type="InterPro" id="IPR011598">
    <property type="entry name" value="bHLH_dom"/>
</dbReference>
<dbReference type="Gene3D" id="4.10.280.10">
    <property type="entry name" value="Helix-loop-helix DNA-binding domain"/>
    <property type="match status" value="1"/>
</dbReference>
<gene>
    <name evidence="8" type="primary">LOC100898014</name>
</gene>
<feature type="region of interest" description="Disordered" evidence="5">
    <location>
        <begin position="93"/>
        <end position="124"/>
    </location>
</feature>
<reference evidence="8" key="1">
    <citation type="submission" date="2025-08" db="UniProtKB">
        <authorList>
            <consortium name="RefSeq"/>
        </authorList>
    </citation>
    <scope>IDENTIFICATION</scope>
</reference>
<evidence type="ECO:0000256" key="1">
    <source>
        <dbReference type="ARBA" id="ARBA00004123"/>
    </source>
</evidence>
<keyword evidence="2" id="KW-0805">Transcription regulation</keyword>
<keyword evidence="4" id="KW-0539">Nucleus</keyword>
<dbReference type="Pfam" id="PF00010">
    <property type="entry name" value="HLH"/>
    <property type="match status" value="1"/>
</dbReference>
<dbReference type="PROSITE" id="PS50888">
    <property type="entry name" value="BHLH"/>
    <property type="match status" value="1"/>
</dbReference>
<dbReference type="CTD" id="31384"/>
<dbReference type="AlphaFoldDB" id="A0AAJ7PB28"/>
<evidence type="ECO:0000256" key="2">
    <source>
        <dbReference type="ARBA" id="ARBA00023015"/>
    </source>
</evidence>
<accession>A0AAJ7PB28</accession>
<dbReference type="InterPro" id="IPR051732">
    <property type="entry name" value="USF"/>
</dbReference>
<keyword evidence="3" id="KW-0804">Transcription</keyword>
<comment type="subcellular location">
    <subcellularLocation>
        <location evidence="1">Nucleus</location>
    </subcellularLocation>
</comment>
<sequence>METFILEEGSKGQLTDDLTGGPQIVSADGVTYRVVQVSTEGAAVSEGTSVQLVGGNGVTFQNGEVSTTSAPFYVMMSSEPTENVITTTPPRIIVPSKTSPGSHPAPRITKTARDERRRATHNEVERRRRDKINLWIMRLSRIIPDCRNSEVAVTTASAKNQTLQSKGGILSKA</sequence>
<dbReference type="PANTHER" id="PTHR46117">
    <property type="entry name" value="FI24210P1"/>
    <property type="match status" value="1"/>
</dbReference>